<feature type="compositionally biased region" description="Polar residues" evidence="1">
    <location>
        <begin position="239"/>
        <end position="249"/>
    </location>
</feature>
<evidence type="ECO:0000256" key="1">
    <source>
        <dbReference type="SAM" id="MobiDB-lite"/>
    </source>
</evidence>
<accession>A0AAG5DPG1</accession>
<dbReference type="Proteomes" id="UP000075880">
    <property type="component" value="Unassembled WGS sequence"/>
</dbReference>
<keyword evidence="3" id="KW-1185">Reference proteome</keyword>
<dbReference type="EnsemblMetazoa" id="ENSAATROPT014288">
    <property type="protein sequence ID" value="ENSAATROPP013026"/>
    <property type="gene ID" value="ENSAATROPG011591"/>
</dbReference>
<sequence length="583" mass="60630">MGLVVPLTESKEGPVHSARSVEGGPSTESNIINLSIKPLIREQGFTAIKGRNLGFVQDPTLNAIPVGINNELSNVDVRSTTPQNTVLRDSYGNPVTPFTDLGNREFESVGFRTTVNRDSGSNVGAAGQFNFKVPSYASGIIGPIGQPQSGLLPPSPRVQLQQQPSSTTTVVPVDTTQQFLPNAKIPTIEEGKILFAQKPVDGLLPPLFPGQLPPVYDLNIGTERSPIFVRDPFGGTKAPPTTSTSTLGYGANTTSHIGFKTDVNKQTGFPQRVPITDNRISGSFGLTAQPLQQQNQQASIIQPTSEGTGNAVKTPTVQKYTGGFGGPAGLLGNQLQIGTAYTSTVKPSLPAAPPVLASSIFVPQNSFPSSTTTRPLDQTTPQKYSGNFGGGAGFLGSQQNLGTAYTKQPLNIQQAPRASILTPPAAATPVPLSQSGSAVYGQQQQQLSTQATTTGSIGSVSINQGQTNSSARPAGPSPTFFQQPIRPVSSASFNGGNKFTGSFGGATGLLGSQQQPGTHVKPDGSILSPSAPGVGTHSLHAPSYQQQPQQPLLSLKPTGTGYKFAGSFGGPPGLLRPFDNTNG</sequence>
<feature type="region of interest" description="Disordered" evidence="1">
    <location>
        <begin position="230"/>
        <end position="249"/>
    </location>
</feature>
<protein>
    <submittedName>
        <fullName evidence="2">Uncharacterized protein</fullName>
    </submittedName>
</protein>
<feature type="region of interest" description="Disordered" evidence="1">
    <location>
        <begin position="1"/>
        <end position="27"/>
    </location>
</feature>
<name>A0AAG5DPG1_ANOAO</name>
<feature type="region of interest" description="Disordered" evidence="1">
    <location>
        <begin position="504"/>
        <end position="548"/>
    </location>
</feature>
<evidence type="ECO:0000313" key="2">
    <source>
        <dbReference type="EnsemblMetazoa" id="ENSAATROPP013026"/>
    </source>
</evidence>
<evidence type="ECO:0000313" key="3">
    <source>
        <dbReference type="Proteomes" id="UP000075880"/>
    </source>
</evidence>
<feature type="compositionally biased region" description="Low complexity" evidence="1">
    <location>
        <begin position="442"/>
        <end position="454"/>
    </location>
</feature>
<reference evidence="2" key="1">
    <citation type="submission" date="2024-04" db="UniProtKB">
        <authorList>
            <consortium name="EnsemblMetazoa"/>
        </authorList>
    </citation>
    <scope>IDENTIFICATION</scope>
    <source>
        <strain evidence="2">EBRO</strain>
    </source>
</reference>
<feature type="compositionally biased region" description="Polar residues" evidence="1">
    <location>
        <begin position="431"/>
        <end position="441"/>
    </location>
</feature>
<organism evidence="2 3">
    <name type="scientific">Anopheles atroparvus</name>
    <name type="common">European mosquito</name>
    <dbReference type="NCBI Taxonomy" id="41427"/>
    <lineage>
        <taxon>Eukaryota</taxon>
        <taxon>Metazoa</taxon>
        <taxon>Ecdysozoa</taxon>
        <taxon>Arthropoda</taxon>
        <taxon>Hexapoda</taxon>
        <taxon>Insecta</taxon>
        <taxon>Pterygota</taxon>
        <taxon>Neoptera</taxon>
        <taxon>Endopterygota</taxon>
        <taxon>Diptera</taxon>
        <taxon>Nematocera</taxon>
        <taxon>Culicoidea</taxon>
        <taxon>Culicidae</taxon>
        <taxon>Anophelinae</taxon>
        <taxon>Anopheles</taxon>
    </lineage>
</organism>
<proteinExistence type="predicted"/>
<feature type="region of interest" description="Disordered" evidence="1">
    <location>
        <begin position="424"/>
        <end position="481"/>
    </location>
</feature>
<feature type="compositionally biased region" description="Polar residues" evidence="1">
    <location>
        <begin position="455"/>
        <end position="471"/>
    </location>
</feature>
<dbReference type="AlphaFoldDB" id="A0AAG5DPG1"/>